<name>A0A1J4MY61_9ACTN</name>
<accession>A0A1J4MY61</accession>
<dbReference type="Proteomes" id="UP000033772">
    <property type="component" value="Unassembled WGS sequence"/>
</dbReference>
<dbReference type="Pfam" id="PF00903">
    <property type="entry name" value="Glyoxalase"/>
    <property type="match status" value="1"/>
</dbReference>
<comment type="caution">
    <text evidence="3">The sequence shown here is derived from an EMBL/GenBank/DDBJ whole genome shotgun (WGS) entry which is preliminary data.</text>
</comment>
<dbReference type="CDD" id="cd06587">
    <property type="entry name" value="VOC"/>
    <property type="match status" value="1"/>
</dbReference>
<dbReference type="InterPro" id="IPR029068">
    <property type="entry name" value="Glyas_Bleomycin-R_OHBP_Dase"/>
</dbReference>
<dbReference type="Gene3D" id="3.10.180.10">
    <property type="entry name" value="2,3-Dihydroxybiphenyl 1,2-Dioxygenase, domain 1"/>
    <property type="match status" value="1"/>
</dbReference>
<sequence>MIPGFRYIVDDVPAAVAFYRELGFEDVGPRAGGFAMLEGHGLRLMLNTPGAGGAGQSADDGTAPSPGGWSRIQLEVSDIDEELRRLSDAGARVRTSRIDGRGGAQAVIEDPAGNPVELFTPA</sequence>
<evidence type="ECO:0000313" key="3">
    <source>
        <dbReference type="EMBL" id="OIJ23631.1"/>
    </source>
</evidence>
<feature type="region of interest" description="Disordered" evidence="1">
    <location>
        <begin position="48"/>
        <end position="69"/>
    </location>
</feature>
<evidence type="ECO:0000259" key="2">
    <source>
        <dbReference type="PROSITE" id="PS51819"/>
    </source>
</evidence>
<dbReference type="InterPro" id="IPR004360">
    <property type="entry name" value="Glyas_Fos-R_dOase_dom"/>
</dbReference>
<proteinExistence type="predicted"/>
<feature type="domain" description="VOC" evidence="2">
    <location>
        <begin position="1"/>
        <end position="121"/>
    </location>
</feature>
<evidence type="ECO:0000256" key="1">
    <source>
        <dbReference type="SAM" id="MobiDB-lite"/>
    </source>
</evidence>
<dbReference type="PROSITE" id="PS51819">
    <property type="entry name" value="VOC"/>
    <property type="match status" value="1"/>
</dbReference>
<evidence type="ECO:0000313" key="4">
    <source>
        <dbReference type="Proteomes" id="UP000033772"/>
    </source>
</evidence>
<reference evidence="3" key="1">
    <citation type="submission" date="2016-10" db="EMBL/GenBank/DDBJ databases">
        <title>Draft Genome Sequence of Nocardioides luteus Strain BAFB, an Alkane-Degrading Bacterium Isolated from JP-7 Polluted Soil.</title>
        <authorList>
            <person name="Brown L."/>
            <person name="Ruiz O.N."/>
            <person name="Gunasekera T."/>
        </authorList>
    </citation>
    <scope>NUCLEOTIDE SEQUENCE [LARGE SCALE GENOMIC DNA]</scope>
    <source>
        <strain evidence="3">BAFB</strain>
    </source>
</reference>
<gene>
    <name evidence="3" type="ORF">UG56_027010</name>
</gene>
<dbReference type="EMBL" id="JZDQ02000063">
    <property type="protein sequence ID" value="OIJ23631.1"/>
    <property type="molecule type" value="Genomic_DNA"/>
</dbReference>
<keyword evidence="4" id="KW-1185">Reference proteome</keyword>
<dbReference type="OrthoDB" id="9798201at2"/>
<dbReference type="SUPFAM" id="SSF54593">
    <property type="entry name" value="Glyoxalase/Bleomycin resistance protein/Dihydroxybiphenyl dioxygenase"/>
    <property type="match status" value="1"/>
</dbReference>
<dbReference type="RefSeq" id="WP_045551943.1">
    <property type="nucleotide sequence ID" value="NZ_JZDQ02000063.1"/>
</dbReference>
<organism evidence="3 4">
    <name type="scientific">Nocardioides luteus</name>
    <dbReference type="NCBI Taxonomy" id="1844"/>
    <lineage>
        <taxon>Bacteria</taxon>
        <taxon>Bacillati</taxon>
        <taxon>Actinomycetota</taxon>
        <taxon>Actinomycetes</taxon>
        <taxon>Propionibacteriales</taxon>
        <taxon>Nocardioidaceae</taxon>
        <taxon>Nocardioides</taxon>
    </lineage>
</organism>
<dbReference type="InterPro" id="IPR037523">
    <property type="entry name" value="VOC_core"/>
</dbReference>
<dbReference type="AlphaFoldDB" id="A0A1J4MY61"/>
<protein>
    <submittedName>
        <fullName evidence="3">Glyoxalase</fullName>
    </submittedName>
</protein>